<keyword evidence="2" id="KW-1185">Reference proteome</keyword>
<evidence type="ECO:0000313" key="1">
    <source>
        <dbReference type="EMBL" id="GFY48625.1"/>
    </source>
</evidence>
<proteinExistence type="predicted"/>
<evidence type="ECO:0000313" key="2">
    <source>
        <dbReference type="Proteomes" id="UP000886998"/>
    </source>
</evidence>
<comment type="caution">
    <text evidence="1">The sequence shown here is derived from an EMBL/GenBank/DDBJ whole genome shotgun (WGS) entry which is preliminary data.</text>
</comment>
<dbReference type="EMBL" id="BMAV01006561">
    <property type="protein sequence ID" value="GFY48625.1"/>
    <property type="molecule type" value="Genomic_DNA"/>
</dbReference>
<accession>A0A8X6X9C6</accession>
<sequence>MFVIYSRTTSCWMIEAKLLQSFSNELFGRQKNKTEERYLFWKPREWIVLLDTFYLSATQKHCLAFLNHPLIDIVVLEEMHRLKAMLIGAILSLKVV</sequence>
<gene>
    <name evidence="1" type="ORF">TNIN_442611</name>
</gene>
<reference evidence="1" key="1">
    <citation type="submission" date="2020-08" db="EMBL/GenBank/DDBJ databases">
        <title>Multicomponent nature underlies the extraordinary mechanical properties of spider dragline silk.</title>
        <authorList>
            <person name="Kono N."/>
            <person name="Nakamura H."/>
            <person name="Mori M."/>
            <person name="Yoshida Y."/>
            <person name="Ohtoshi R."/>
            <person name="Malay A.D."/>
            <person name="Moran D.A.P."/>
            <person name="Tomita M."/>
            <person name="Numata K."/>
            <person name="Arakawa K."/>
        </authorList>
    </citation>
    <scope>NUCLEOTIDE SEQUENCE</scope>
</reference>
<name>A0A8X6X9C6_9ARAC</name>
<organism evidence="1 2">
    <name type="scientific">Trichonephila inaurata madagascariensis</name>
    <dbReference type="NCBI Taxonomy" id="2747483"/>
    <lineage>
        <taxon>Eukaryota</taxon>
        <taxon>Metazoa</taxon>
        <taxon>Ecdysozoa</taxon>
        <taxon>Arthropoda</taxon>
        <taxon>Chelicerata</taxon>
        <taxon>Arachnida</taxon>
        <taxon>Araneae</taxon>
        <taxon>Araneomorphae</taxon>
        <taxon>Entelegynae</taxon>
        <taxon>Araneoidea</taxon>
        <taxon>Nephilidae</taxon>
        <taxon>Trichonephila</taxon>
        <taxon>Trichonephila inaurata</taxon>
    </lineage>
</organism>
<protein>
    <submittedName>
        <fullName evidence="1">Uncharacterized protein</fullName>
    </submittedName>
</protein>
<dbReference type="Proteomes" id="UP000886998">
    <property type="component" value="Unassembled WGS sequence"/>
</dbReference>
<dbReference type="AlphaFoldDB" id="A0A8X6X9C6"/>